<dbReference type="SMART" id="SM01040">
    <property type="entry name" value="Bro-N"/>
    <property type="match status" value="1"/>
</dbReference>
<dbReference type="GO" id="GO:0003677">
    <property type="term" value="F:DNA binding"/>
    <property type="evidence" value="ECO:0007669"/>
    <property type="project" value="InterPro"/>
</dbReference>
<keyword evidence="3" id="KW-1185">Reference proteome</keyword>
<organism evidence="2 3">
    <name type="scientific">Thermomonospora cellulosilytica</name>
    <dbReference type="NCBI Taxonomy" id="1411118"/>
    <lineage>
        <taxon>Bacteria</taxon>
        <taxon>Bacillati</taxon>
        <taxon>Actinomycetota</taxon>
        <taxon>Actinomycetes</taxon>
        <taxon>Streptosporangiales</taxon>
        <taxon>Thermomonosporaceae</taxon>
        <taxon>Thermomonospora</taxon>
    </lineage>
</organism>
<evidence type="ECO:0000313" key="3">
    <source>
        <dbReference type="Proteomes" id="UP000539313"/>
    </source>
</evidence>
<gene>
    <name evidence="2" type="ORF">HNR21_002588</name>
</gene>
<dbReference type="InterPro" id="IPR003497">
    <property type="entry name" value="BRO_N_domain"/>
</dbReference>
<dbReference type="RefSeq" id="WP_182705387.1">
    <property type="nucleotide sequence ID" value="NZ_JACJII010000001.1"/>
</dbReference>
<dbReference type="InterPro" id="IPR005039">
    <property type="entry name" value="Ant_C"/>
</dbReference>
<evidence type="ECO:0000313" key="2">
    <source>
        <dbReference type="EMBL" id="MBA9003706.1"/>
    </source>
</evidence>
<name>A0A7W3R8G9_9ACTN</name>
<dbReference type="Proteomes" id="UP000539313">
    <property type="component" value="Unassembled WGS sequence"/>
</dbReference>
<proteinExistence type="predicted"/>
<sequence>MTGLQVFGNGEFELRITPSGDSFTVEAPGLARALGFRDANTLVQSIPNEEKGYGLARTPGGDQCVWTLTEPGFYRAIGQRQAARVKDERIREQVTRFQNWVYREVLPAIRRTGSYSVADAYQIPRTLPEALRAYAAEVEAHEATQAALAEAAPKADAWDALAEAHGDYSLREAAQILNRDPLISTGQNRLARYLRDIGWADRTGQPYQAQVDAGRLVRRTTSYEHPRTGEREATCQTRITVKGLKELRQRLAGQRQLTVIDGGAA</sequence>
<protein>
    <submittedName>
        <fullName evidence="2">Phage antirepressor YoqD-like protein</fullName>
    </submittedName>
</protein>
<evidence type="ECO:0000259" key="1">
    <source>
        <dbReference type="PROSITE" id="PS51750"/>
    </source>
</evidence>
<dbReference type="EMBL" id="JACJII010000001">
    <property type="protein sequence ID" value="MBA9003706.1"/>
    <property type="molecule type" value="Genomic_DNA"/>
</dbReference>
<reference evidence="2 3" key="1">
    <citation type="submission" date="2020-08" db="EMBL/GenBank/DDBJ databases">
        <title>Sequencing the genomes of 1000 actinobacteria strains.</title>
        <authorList>
            <person name="Klenk H.-P."/>
        </authorList>
    </citation>
    <scope>NUCLEOTIDE SEQUENCE [LARGE SCALE GENOMIC DNA]</scope>
    <source>
        <strain evidence="2 3">DSM 45823</strain>
    </source>
</reference>
<dbReference type="PROSITE" id="PS51750">
    <property type="entry name" value="BRO_N"/>
    <property type="match status" value="1"/>
</dbReference>
<dbReference type="Pfam" id="PF03374">
    <property type="entry name" value="ANT"/>
    <property type="match status" value="1"/>
</dbReference>
<feature type="domain" description="Bro-N" evidence="1">
    <location>
        <begin position="1"/>
        <end position="113"/>
    </location>
</feature>
<accession>A0A7W3R8G9</accession>
<dbReference type="AlphaFoldDB" id="A0A7W3R8G9"/>
<comment type="caution">
    <text evidence="2">The sequence shown here is derived from an EMBL/GenBank/DDBJ whole genome shotgun (WGS) entry which is preliminary data.</text>
</comment>